<dbReference type="EMBL" id="VDMD01000025">
    <property type="protein sequence ID" value="TRM59807.1"/>
    <property type="molecule type" value="Genomic_DNA"/>
</dbReference>
<gene>
    <name evidence="2" type="ORF">BD626DRAFT_408485</name>
</gene>
<evidence type="ECO:0000259" key="1">
    <source>
        <dbReference type="Pfam" id="PF12697"/>
    </source>
</evidence>
<dbReference type="InterPro" id="IPR029058">
    <property type="entry name" value="AB_hydrolase_fold"/>
</dbReference>
<dbReference type="InterPro" id="IPR000073">
    <property type="entry name" value="AB_hydrolase_1"/>
</dbReference>
<dbReference type="Proteomes" id="UP000320762">
    <property type="component" value="Unassembled WGS sequence"/>
</dbReference>
<comment type="caution">
    <text evidence="2">The sequence shown here is derived from an EMBL/GenBank/DDBJ whole genome shotgun (WGS) entry which is preliminary data.</text>
</comment>
<protein>
    <recommendedName>
        <fullName evidence="1">AB hydrolase-1 domain-containing protein</fullName>
    </recommendedName>
</protein>
<reference evidence="2 3" key="1">
    <citation type="journal article" date="2019" name="New Phytol.">
        <title>Comparative genomics reveals unique wood-decay strategies and fruiting body development in the Schizophyllaceae.</title>
        <authorList>
            <person name="Almasi E."/>
            <person name="Sahu N."/>
            <person name="Krizsan K."/>
            <person name="Balint B."/>
            <person name="Kovacs G.M."/>
            <person name="Kiss B."/>
            <person name="Cseklye J."/>
            <person name="Drula E."/>
            <person name="Henrissat B."/>
            <person name="Nagy I."/>
            <person name="Chovatia M."/>
            <person name="Adam C."/>
            <person name="LaButti K."/>
            <person name="Lipzen A."/>
            <person name="Riley R."/>
            <person name="Grigoriev I.V."/>
            <person name="Nagy L.G."/>
        </authorList>
    </citation>
    <scope>NUCLEOTIDE SEQUENCE [LARGE SCALE GENOMIC DNA]</scope>
    <source>
        <strain evidence="2 3">NL-1724</strain>
    </source>
</reference>
<proteinExistence type="predicted"/>
<sequence length="382" mass="42213">MPTLAATKDVSFFYTDSGAPPSATYTTIVLIHGHTWHSGAHTSSLLYTFTNNAPAVFDRLLPLARTRNLRLICVNRRLYPGSTPYTPEEAAQIASPDPSGVLAAQGVLLALFIARLPAALRLPRPQHGRAGGIALAGWSLGTLFVQLVLSALDAVDEATRTILRAYVQRVILWDAPSPFFGIVPPYDYNPFTDERAPPEARLDLFLRWVSGYYTHNPVTRELSYESPDADIKPSVERMPDLLALTEPSASEGGDTALINPDLIPLMGHITEDALLNPPLHRRWGGLKIHCITGSRSVWNIVLAAWRVADMAKVAGVRVDVKMVPGANHFVMWDDPENAIRALHECCGVSKVQKTHNRFRSASRTVVQLKYPWRRSRMSVDIV</sequence>
<dbReference type="AlphaFoldDB" id="A0A550C4S5"/>
<dbReference type="OrthoDB" id="3251587at2759"/>
<organism evidence="2 3">
    <name type="scientific">Schizophyllum amplum</name>
    <dbReference type="NCBI Taxonomy" id="97359"/>
    <lineage>
        <taxon>Eukaryota</taxon>
        <taxon>Fungi</taxon>
        <taxon>Dikarya</taxon>
        <taxon>Basidiomycota</taxon>
        <taxon>Agaricomycotina</taxon>
        <taxon>Agaricomycetes</taxon>
        <taxon>Agaricomycetidae</taxon>
        <taxon>Agaricales</taxon>
        <taxon>Schizophyllaceae</taxon>
        <taxon>Schizophyllum</taxon>
    </lineage>
</organism>
<dbReference type="Gene3D" id="3.40.50.1820">
    <property type="entry name" value="alpha/beta hydrolase"/>
    <property type="match status" value="1"/>
</dbReference>
<evidence type="ECO:0000313" key="2">
    <source>
        <dbReference type="EMBL" id="TRM59807.1"/>
    </source>
</evidence>
<dbReference type="Pfam" id="PF12697">
    <property type="entry name" value="Abhydrolase_6"/>
    <property type="match status" value="1"/>
</dbReference>
<dbReference type="SUPFAM" id="SSF53474">
    <property type="entry name" value="alpha/beta-Hydrolases"/>
    <property type="match status" value="1"/>
</dbReference>
<keyword evidence="3" id="KW-1185">Reference proteome</keyword>
<name>A0A550C4S5_9AGAR</name>
<feature type="domain" description="AB hydrolase-1" evidence="1">
    <location>
        <begin position="28"/>
        <end position="337"/>
    </location>
</feature>
<accession>A0A550C4S5</accession>
<evidence type="ECO:0000313" key="3">
    <source>
        <dbReference type="Proteomes" id="UP000320762"/>
    </source>
</evidence>